<evidence type="ECO:0000256" key="1">
    <source>
        <dbReference type="ARBA" id="ARBA00001709"/>
    </source>
</evidence>
<keyword evidence="5" id="KW-0456">Lyase</keyword>
<dbReference type="PANTHER" id="PTHR43176:SF3">
    <property type="entry name" value="3-HYDROXYISOBUTYRYL-COA HYDROLASE, MITOCHONDRIAL"/>
    <property type="match status" value="1"/>
</dbReference>
<dbReference type="RefSeq" id="WP_175112020.1">
    <property type="nucleotide sequence ID" value="NZ_CADIKF010000025.1"/>
</dbReference>
<feature type="domain" description="Enoyl-CoA hydratase/isomerase" evidence="4">
    <location>
        <begin position="26"/>
        <end position="367"/>
    </location>
</feature>
<protein>
    <recommendedName>
        <fullName evidence="2">3-hydroxyisobutyryl-CoA hydrolase</fullName>
        <ecNumber evidence="2">3.1.2.4</ecNumber>
    </recommendedName>
</protein>
<evidence type="ECO:0000313" key="6">
    <source>
        <dbReference type="Proteomes" id="UP000494329"/>
    </source>
</evidence>
<dbReference type="AlphaFoldDB" id="A0A6J5E2D8"/>
<organism evidence="5 6">
    <name type="scientific">Paraburkholderia solisilvae</name>
    <dbReference type="NCBI Taxonomy" id="624376"/>
    <lineage>
        <taxon>Bacteria</taxon>
        <taxon>Pseudomonadati</taxon>
        <taxon>Pseudomonadota</taxon>
        <taxon>Betaproteobacteria</taxon>
        <taxon>Burkholderiales</taxon>
        <taxon>Burkholderiaceae</taxon>
        <taxon>Paraburkholderia</taxon>
    </lineage>
</organism>
<proteinExistence type="predicted"/>
<keyword evidence="3" id="KW-0378">Hydrolase</keyword>
<evidence type="ECO:0000256" key="3">
    <source>
        <dbReference type="ARBA" id="ARBA00022801"/>
    </source>
</evidence>
<dbReference type="PANTHER" id="PTHR43176">
    <property type="entry name" value="3-HYDROXYISOBUTYRYL-COA HYDROLASE-RELATED"/>
    <property type="match status" value="1"/>
</dbReference>
<dbReference type="InterPro" id="IPR032259">
    <property type="entry name" value="HIBYL-CoA-H"/>
</dbReference>
<dbReference type="Proteomes" id="UP000494329">
    <property type="component" value="Unassembled WGS sequence"/>
</dbReference>
<comment type="catalytic activity">
    <reaction evidence="1">
        <text>3-hydroxy-2-methylpropanoyl-CoA + H2O = 3-hydroxy-2-methylpropanoate + CoA + H(+)</text>
        <dbReference type="Rhea" id="RHEA:20888"/>
        <dbReference type="ChEBI" id="CHEBI:11805"/>
        <dbReference type="ChEBI" id="CHEBI:15377"/>
        <dbReference type="ChEBI" id="CHEBI:15378"/>
        <dbReference type="ChEBI" id="CHEBI:57287"/>
        <dbReference type="ChEBI" id="CHEBI:57340"/>
        <dbReference type="EC" id="3.1.2.4"/>
    </reaction>
</comment>
<dbReference type="SUPFAM" id="SSF52096">
    <property type="entry name" value="ClpP/crotonase"/>
    <property type="match status" value="1"/>
</dbReference>
<dbReference type="GO" id="GO:0006574">
    <property type="term" value="P:L-valine catabolic process"/>
    <property type="evidence" value="ECO:0007669"/>
    <property type="project" value="TreeGrafter"/>
</dbReference>
<dbReference type="GO" id="GO:0003860">
    <property type="term" value="F:3-hydroxyisobutyryl-CoA hydrolase activity"/>
    <property type="evidence" value="ECO:0007669"/>
    <property type="project" value="UniProtKB-EC"/>
</dbReference>
<dbReference type="CDD" id="cd06558">
    <property type="entry name" value="crotonase-like"/>
    <property type="match status" value="1"/>
</dbReference>
<dbReference type="EMBL" id="CADIKF010000025">
    <property type="protein sequence ID" value="CAB3760187.1"/>
    <property type="molecule type" value="Genomic_DNA"/>
</dbReference>
<evidence type="ECO:0000256" key="2">
    <source>
        <dbReference type="ARBA" id="ARBA00011915"/>
    </source>
</evidence>
<dbReference type="InterPro" id="IPR029045">
    <property type="entry name" value="ClpP/crotonase-like_dom_sf"/>
</dbReference>
<dbReference type="Pfam" id="PF16113">
    <property type="entry name" value="ECH_2"/>
    <property type="match status" value="1"/>
</dbReference>
<evidence type="ECO:0000259" key="4">
    <source>
        <dbReference type="Pfam" id="PF16113"/>
    </source>
</evidence>
<dbReference type="Gene3D" id="3.90.226.10">
    <property type="entry name" value="2-enoyl-CoA Hydratase, Chain A, domain 1"/>
    <property type="match status" value="1"/>
</dbReference>
<gene>
    <name evidence="5" type="primary">menB_5</name>
    <name evidence="5" type="ORF">LMG29739_03322</name>
</gene>
<dbReference type="GO" id="GO:0016829">
    <property type="term" value="F:lyase activity"/>
    <property type="evidence" value="ECO:0007669"/>
    <property type="project" value="UniProtKB-KW"/>
</dbReference>
<reference evidence="5 6" key="1">
    <citation type="submission" date="2020-04" db="EMBL/GenBank/DDBJ databases">
        <authorList>
            <person name="De Canck E."/>
        </authorList>
    </citation>
    <scope>NUCLEOTIDE SEQUENCE [LARGE SCALE GENOMIC DNA]</scope>
    <source>
        <strain evidence="5 6">LMG 29739</strain>
    </source>
</reference>
<keyword evidence="6" id="KW-1185">Reference proteome</keyword>
<dbReference type="InterPro" id="IPR045004">
    <property type="entry name" value="ECH_dom"/>
</dbReference>
<accession>A0A6J5E2D8</accession>
<name>A0A6J5E2D8_9BURK</name>
<dbReference type="EC" id="3.1.2.4" evidence="2"/>
<sequence length="387" mass="43477">MKVAIEKMEWVYAEPTVLLRIVNRVAIITLNRPQALNALSHHMVKALSDLLRRCRIDDGIVAVVLEAAGEKAFCAGGDVRELYQRARKNDQAWLQFFVDEYRLDYALHKFPKPVVAILDGVTMGGGMGLAQGAWLRVVTERTRMAMPEARIGLIPDVGATSFMTKMPIEVALYFALTGASLNGADALMWNLADLHVSSEWLSTFEERLMAVPPSNLDPSFPDRLKRALREVFDAGASHAGRAPTRTLAPLIKCFFDPRMRIENIVGKLKDRVAINKGSEAAQWIETTVTALEQHSPTMLYVTREMMLRGRCASLGSCFRMELGCVSKAINDGDFVEGVRAHLVDKDRKPRWAPASVWEVRPERVQYFLASPWRVDEHPLRDIEILHP</sequence>
<dbReference type="NCBIfam" id="NF004127">
    <property type="entry name" value="PRK05617.1"/>
    <property type="match status" value="1"/>
</dbReference>
<evidence type="ECO:0000313" key="5">
    <source>
        <dbReference type="EMBL" id="CAB3760187.1"/>
    </source>
</evidence>